<dbReference type="Proteomes" id="UP000297638">
    <property type="component" value="Unassembled WGS sequence"/>
</dbReference>
<organism evidence="1 3">
    <name type="scientific">Glutamicibacter arilaitensis</name>
    <dbReference type="NCBI Taxonomy" id="256701"/>
    <lineage>
        <taxon>Bacteria</taxon>
        <taxon>Bacillati</taxon>
        <taxon>Actinomycetota</taxon>
        <taxon>Actinomycetes</taxon>
        <taxon>Micrococcales</taxon>
        <taxon>Micrococcaceae</taxon>
        <taxon>Glutamicibacter</taxon>
    </lineage>
</organism>
<sequence length="147" mass="16338">MPGRLVRSQTALRVAELLGSREGRRHLGNYGWTQGMPVVMTQPLEPLDDVMGLVSVHRRPVLVAMVETQTDELKFLHISEPSPVLEVVRPSAPRTKIKDLFDEAEQNGMTSFRVKYWQYSAVAHAVPAFNTELLAGKYAAQHPGSSS</sequence>
<reference evidence="1 3" key="1">
    <citation type="journal article" date="2017" name="Elife">
        <title>Extensive horizontal gene transfer in cheese-associated bacteria.</title>
        <authorList>
            <person name="Bonham K.S."/>
            <person name="Wolfe B.E."/>
            <person name="Dutton R.J."/>
        </authorList>
    </citation>
    <scope>NUCLEOTIDE SEQUENCE [LARGE SCALE GENOMIC DNA]</scope>
    <source>
        <strain evidence="1 3">JB182</strain>
    </source>
</reference>
<proteinExistence type="predicted"/>
<reference evidence="2 4" key="2">
    <citation type="submission" date="2019-03" db="EMBL/GenBank/DDBJ databases">
        <title>Glutamicibacter sp. LJH19 genome.</title>
        <authorList>
            <person name="Sinai Borker S."/>
            <person name="Kumar R."/>
        </authorList>
    </citation>
    <scope>NUCLEOTIDE SEQUENCE [LARGE SCALE GENOMIC DNA]</scope>
    <source>
        <strain evidence="2 4">LJH19</strain>
    </source>
</reference>
<evidence type="ECO:0000313" key="2">
    <source>
        <dbReference type="EMBL" id="TFH57394.1"/>
    </source>
</evidence>
<accession>A0A2N7S4M8</accession>
<dbReference type="AlphaFoldDB" id="A0A2N7S4M8"/>
<dbReference type="EMBL" id="SPDS01000001">
    <property type="protein sequence ID" value="TFH57394.1"/>
    <property type="molecule type" value="Genomic_DNA"/>
</dbReference>
<evidence type="ECO:0000313" key="4">
    <source>
        <dbReference type="Proteomes" id="UP000297638"/>
    </source>
</evidence>
<comment type="caution">
    <text evidence="1">The sequence shown here is derived from an EMBL/GenBank/DDBJ whole genome shotgun (WGS) entry which is preliminary data.</text>
</comment>
<name>A0A2N7S4M8_9MICC</name>
<dbReference type="Proteomes" id="UP000235739">
    <property type="component" value="Unassembled WGS sequence"/>
</dbReference>
<evidence type="ECO:0000313" key="3">
    <source>
        <dbReference type="Proteomes" id="UP000235739"/>
    </source>
</evidence>
<evidence type="ECO:0000313" key="1">
    <source>
        <dbReference type="EMBL" id="PMQ21096.1"/>
    </source>
</evidence>
<dbReference type="EMBL" id="PNQX01000001">
    <property type="protein sequence ID" value="PMQ21096.1"/>
    <property type="molecule type" value="Genomic_DNA"/>
</dbReference>
<protein>
    <submittedName>
        <fullName evidence="1">Uncharacterized protein</fullName>
    </submittedName>
</protein>
<gene>
    <name evidence="1" type="ORF">CIK84_05845</name>
    <name evidence="2" type="ORF">EXY26_10520</name>
</gene>